<evidence type="ECO:0000313" key="3">
    <source>
        <dbReference type="Proteomes" id="UP000178490"/>
    </source>
</evidence>
<dbReference type="Pfam" id="PF18895">
    <property type="entry name" value="T4SS_pilin"/>
    <property type="match status" value="1"/>
</dbReference>
<reference evidence="2 3" key="1">
    <citation type="journal article" date="2016" name="Nat. Commun.">
        <title>Thousands of microbial genomes shed light on interconnected biogeochemical processes in an aquifer system.</title>
        <authorList>
            <person name="Anantharaman K."/>
            <person name="Brown C.T."/>
            <person name="Hug L.A."/>
            <person name="Sharon I."/>
            <person name="Castelle C.J."/>
            <person name="Probst A.J."/>
            <person name="Thomas B.C."/>
            <person name="Singh A."/>
            <person name="Wilkins M.J."/>
            <person name="Karaoz U."/>
            <person name="Brodie E.L."/>
            <person name="Williams K.H."/>
            <person name="Hubbard S.S."/>
            <person name="Banfield J.F."/>
        </authorList>
    </citation>
    <scope>NUCLEOTIDE SEQUENCE [LARGE SCALE GENOMIC DNA]</scope>
</reference>
<name>A0A1F6P249_9BACT</name>
<keyword evidence="1" id="KW-1133">Transmembrane helix</keyword>
<dbReference type="EMBL" id="MFRC01000006">
    <property type="protein sequence ID" value="OGH90168.1"/>
    <property type="molecule type" value="Genomic_DNA"/>
</dbReference>
<dbReference type="Proteomes" id="UP000178490">
    <property type="component" value="Unassembled WGS sequence"/>
</dbReference>
<feature type="transmembrane region" description="Helical" evidence="1">
    <location>
        <begin position="269"/>
        <end position="287"/>
    </location>
</feature>
<sequence>MILSKKIIFLTFGFFVMVLPVKASAVNWLLCESQLPNADYTPPYKEWKCKAEGGIVGQYDCGPVVYTDAQCDAELAKKPKPPAKTPPPFKPSAGFCICDTECKNFPYTTQKEFDDAKAYCKSKVCTKVEPRPFYQDDKCKLFIGHCDCKSGCVPKTYSNLNELKAGNDFCAAAPCSATDKVFKDGGCAPVVDKGSSAPVDKGPTEVKLENPLALGKSGNATDVPTIIGTIINGIMGIMGAIVLLMVVYGGTTWLMSAGNPEKIKSGSQTILWALLGAVVTVASYVILSKIMELITTNVY</sequence>
<comment type="caution">
    <text evidence="2">The sequence shown here is derived from an EMBL/GenBank/DDBJ whole genome shotgun (WGS) entry which is preliminary data.</text>
</comment>
<evidence type="ECO:0000313" key="2">
    <source>
        <dbReference type="EMBL" id="OGH90168.1"/>
    </source>
</evidence>
<proteinExistence type="predicted"/>
<gene>
    <name evidence="2" type="ORF">A2537_03710</name>
</gene>
<evidence type="ECO:0000256" key="1">
    <source>
        <dbReference type="SAM" id="Phobius"/>
    </source>
</evidence>
<keyword evidence="1" id="KW-0812">Transmembrane</keyword>
<accession>A0A1F6P249</accession>
<dbReference type="AlphaFoldDB" id="A0A1F6P249"/>
<protein>
    <submittedName>
        <fullName evidence="2">Uncharacterized protein</fullName>
    </submittedName>
</protein>
<feature type="transmembrane region" description="Helical" evidence="1">
    <location>
        <begin position="226"/>
        <end position="248"/>
    </location>
</feature>
<dbReference type="InterPro" id="IPR043993">
    <property type="entry name" value="T4SS_pilin"/>
</dbReference>
<keyword evidence="1" id="KW-0472">Membrane</keyword>
<organism evidence="2 3">
    <name type="scientific">Candidatus Magasanikbacteria bacterium RIFOXYD2_FULL_36_9</name>
    <dbReference type="NCBI Taxonomy" id="1798707"/>
    <lineage>
        <taxon>Bacteria</taxon>
        <taxon>Candidatus Magasanikiibacteriota</taxon>
    </lineage>
</organism>